<dbReference type="Pfam" id="PF00307">
    <property type="entry name" value="CH"/>
    <property type="match status" value="1"/>
</dbReference>
<dbReference type="PANTHER" id="PTHR46756">
    <property type="entry name" value="TRANSGELIN"/>
    <property type="match status" value="1"/>
</dbReference>
<evidence type="ECO:0000313" key="2">
    <source>
        <dbReference type="Ensembl" id="ENSCMIP00000041317.1"/>
    </source>
</evidence>
<dbReference type="PROSITE" id="PS50021">
    <property type="entry name" value="CH"/>
    <property type="match status" value="1"/>
</dbReference>
<dbReference type="GO" id="GO:0005884">
    <property type="term" value="C:actin filament"/>
    <property type="evidence" value="ECO:0007669"/>
    <property type="project" value="TreeGrafter"/>
</dbReference>
<protein>
    <submittedName>
        <fullName evidence="2">GAS2-like protein 2</fullName>
    </submittedName>
</protein>
<reference evidence="2" key="5">
    <citation type="submission" date="2025-09" db="UniProtKB">
        <authorList>
            <consortium name="Ensembl"/>
        </authorList>
    </citation>
    <scope>IDENTIFICATION</scope>
</reference>
<proteinExistence type="predicted"/>
<feature type="domain" description="Calponin-homology (CH)" evidence="1">
    <location>
        <begin position="26"/>
        <end position="157"/>
    </location>
</feature>
<dbReference type="GO" id="GO:0008093">
    <property type="term" value="F:cytoskeletal anchor activity"/>
    <property type="evidence" value="ECO:0007669"/>
    <property type="project" value="TreeGrafter"/>
</dbReference>
<reference evidence="3" key="1">
    <citation type="journal article" date="2006" name="Science">
        <title>Ancient noncoding elements conserved in the human genome.</title>
        <authorList>
            <person name="Venkatesh B."/>
            <person name="Kirkness E.F."/>
            <person name="Loh Y.H."/>
            <person name="Halpern A.L."/>
            <person name="Lee A.P."/>
            <person name="Johnson J."/>
            <person name="Dandona N."/>
            <person name="Viswanathan L.D."/>
            <person name="Tay A."/>
            <person name="Venter J.C."/>
            <person name="Strausberg R.L."/>
            <person name="Brenner S."/>
        </authorList>
    </citation>
    <scope>NUCLEOTIDE SEQUENCE [LARGE SCALE GENOMIC DNA]</scope>
</reference>
<evidence type="ECO:0000259" key="1">
    <source>
        <dbReference type="PROSITE" id="PS50021"/>
    </source>
</evidence>
<dbReference type="GO" id="GO:1904825">
    <property type="term" value="P:protein localization to microtubule plus-end"/>
    <property type="evidence" value="ECO:0007669"/>
    <property type="project" value="TreeGrafter"/>
</dbReference>
<organism evidence="2 3">
    <name type="scientific">Callorhinchus milii</name>
    <name type="common">Ghost shark</name>
    <dbReference type="NCBI Taxonomy" id="7868"/>
    <lineage>
        <taxon>Eukaryota</taxon>
        <taxon>Metazoa</taxon>
        <taxon>Chordata</taxon>
        <taxon>Craniata</taxon>
        <taxon>Vertebrata</taxon>
        <taxon>Chondrichthyes</taxon>
        <taxon>Holocephali</taxon>
        <taxon>Chimaeriformes</taxon>
        <taxon>Callorhinchidae</taxon>
        <taxon>Callorhinchus</taxon>
    </lineage>
</organism>
<dbReference type="SUPFAM" id="SSF47576">
    <property type="entry name" value="Calponin-homology domain, CH-domain"/>
    <property type="match status" value="1"/>
</dbReference>
<dbReference type="Gene3D" id="1.10.418.10">
    <property type="entry name" value="Calponin-like domain"/>
    <property type="match status" value="1"/>
</dbReference>
<dbReference type="Proteomes" id="UP000314986">
    <property type="component" value="Unassembled WGS sequence"/>
</dbReference>
<dbReference type="InParanoid" id="A0A4W3JG22"/>
<dbReference type="GO" id="GO:0001725">
    <property type="term" value="C:stress fiber"/>
    <property type="evidence" value="ECO:0007669"/>
    <property type="project" value="TreeGrafter"/>
</dbReference>
<dbReference type="GO" id="GO:0031110">
    <property type="term" value="P:regulation of microtubule polymerization or depolymerization"/>
    <property type="evidence" value="ECO:0007669"/>
    <property type="project" value="TreeGrafter"/>
</dbReference>
<sequence length="157" mass="17768">MASTSNIQSASNKSIRPFKSGEQYLYAMKEDLAEWLKEIYSLEIGLDTFMEVLETGSVLCQHANNVSKVAQQLASQDNPNLLSISVSQARLPRAQVTYAPNAQPGTFLARDNVSNFIHWCRKELEIKDVLMFETDDLVLRKNEKNFVLCLLEVARRA</sequence>
<dbReference type="SMART" id="SM00033">
    <property type="entry name" value="CH"/>
    <property type="match status" value="1"/>
</dbReference>
<dbReference type="InterPro" id="IPR001715">
    <property type="entry name" value="CH_dom"/>
</dbReference>
<dbReference type="GO" id="GO:0005737">
    <property type="term" value="C:cytoplasm"/>
    <property type="evidence" value="ECO:0007669"/>
    <property type="project" value="TreeGrafter"/>
</dbReference>
<dbReference type="STRING" id="7868.ENSCMIP00000041317"/>
<dbReference type="CDD" id="cd21268">
    <property type="entry name" value="CH_GAS2L1_2"/>
    <property type="match status" value="1"/>
</dbReference>
<dbReference type="GO" id="GO:0035371">
    <property type="term" value="C:microtubule plus-end"/>
    <property type="evidence" value="ECO:0007669"/>
    <property type="project" value="TreeGrafter"/>
</dbReference>
<accession>A0A4W3JG22</accession>
<evidence type="ECO:0000313" key="3">
    <source>
        <dbReference type="Proteomes" id="UP000314986"/>
    </source>
</evidence>
<dbReference type="GO" id="GO:0051764">
    <property type="term" value="P:actin crosslink formation"/>
    <property type="evidence" value="ECO:0007669"/>
    <property type="project" value="TreeGrafter"/>
</dbReference>
<dbReference type="GO" id="GO:0051015">
    <property type="term" value="F:actin filament binding"/>
    <property type="evidence" value="ECO:0007669"/>
    <property type="project" value="TreeGrafter"/>
</dbReference>
<dbReference type="GO" id="GO:0008017">
    <property type="term" value="F:microtubule binding"/>
    <property type="evidence" value="ECO:0007669"/>
    <property type="project" value="TreeGrafter"/>
</dbReference>
<dbReference type="OMA" id="MSQLWGH"/>
<reference evidence="3" key="2">
    <citation type="journal article" date="2007" name="PLoS Biol.">
        <title>Survey sequencing and comparative analysis of the elephant shark (Callorhinchus milii) genome.</title>
        <authorList>
            <person name="Venkatesh B."/>
            <person name="Kirkness E.F."/>
            <person name="Loh Y.H."/>
            <person name="Halpern A.L."/>
            <person name="Lee A.P."/>
            <person name="Johnson J."/>
            <person name="Dandona N."/>
            <person name="Viswanathan L.D."/>
            <person name="Tay A."/>
            <person name="Venter J.C."/>
            <person name="Strausberg R.L."/>
            <person name="Brenner S."/>
        </authorList>
    </citation>
    <scope>NUCLEOTIDE SEQUENCE [LARGE SCALE GENOMIC DNA]</scope>
</reference>
<dbReference type="GO" id="GO:0001578">
    <property type="term" value="P:microtubule bundle formation"/>
    <property type="evidence" value="ECO:0007669"/>
    <property type="project" value="TreeGrafter"/>
</dbReference>
<name>A0A4W3JG22_CALMI</name>
<dbReference type="PANTHER" id="PTHR46756:SF18">
    <property type="entry name" value="GAS2-LIKE PROTEIN PICKLED EGGS"/>
    <property type="match status" value="1"/>
</dbReference>
<dbReference type="AlphaFoldDB" id="A0A4W3JG22"/>
<reference evidence="2" key="4">
    <citation type="submission" date="2025-08" db="UniProtKB">
        <authorList>
            <consortium name="Ensembl"/>
        </authorList>
    </citation>
    <scope>IDENTIFICATION</scope>
</reference>
<dbReference type="Ensembl" id="ENSCMIT00000041902.1">
    <property type="protein sequence ID" value="ENSCMIP00000041317.1"/>
    <property type="gene ID" value="ENSCMIG00000017222.1"/>
</dbReference>
<dbReference type="InterPro" id="IPR036872">
    <property type="entry name" value="CH_dom_sf"/>
</dbReference>
<keyword evidence="3" id="KW-1185">Reference proteome</keyword>
<dbReference type="GeneTree" id="ENSGT00940000154849"/>
<reference evidence="3" key="3">
    <citation type="journal article" date="2014" name="Nature">
        <title>Elephant shark genome provides unique insights into gnathostome evolution.</title>
        <authorList>
            <consortium name="International Elephant Shark Genome Sequencing Consortium"/>
            <person name="Venkatesh B."/>
            <person name="Lee A.P."/>
            <person name="Ravi V."/>
            <person name="Maurya A.K."/>
            <person name="Lian M.M."/>
            <person name="Swann J.B."/>
            <person name="Ohta Y."/>
            <person name="Flajnik M.F."/>
            <person name="Sutoh Y."/>
            <person name="Kasahara M."/>
            <person name="Hoon S."/>
            <person name="Gangu V."/>
            <person name="Roy S.W."/>
            <person name="Irimia M."/>
            <person name="Korzh V."/>
            <person name="Kondrychyn I."/>
            <person name="Lim Z.W."/>
            <person name="Tay B.H."/>
            <person name="Tohari S."/>
            <person name="Kong K.W."/>
            <person name="Ho S."/>
            <person name="Lorente-Galdos B."/>
            <person name="Quilez J."/>
            <person name="Marques-Bonet T."/>
            <person name="Raney B.J."/>
            <person name="Ingham P.W."/>
            <person name="Tay A."/>
            <person name="Hillier L.W."/>
            <person name="Minx P."/>
            <person name="Boehm T."/>
            <person name="Wilson R.K."/>
            <person name="Brenner S."/>
            <person name="Warren W.C."/>
        </authorList>
    </citation>
    <scope>NUCLEOTIDE SEQUENCE [LARGE SCALE GENOMIC DNA]</scope>
</reference>